<dbReference type="CDD" id="cd01743">
    <property type="entry name" value="GATase1_Anthranilate_Synthase"/>
    <property type="match status" value="1"/>
</dbReference>
<dbReference type="InterPro" id="IPR006221">
    <property type="entry name" value="TrpG/PapA_dom"/>
</dbReference>
<dbReference type="NCBIfam" id="TIGR00566">
    <property type="entry name" value="trpG_papA"/>
    <property type="match status" value="1"/>
</dbReference>
<dbReference type="FunFam" id="3.40.50.880:FF:000003">
    <property type="entry name" value="Anthranilate synthase component II"/>
    <property type="match status" value="1"/>
</dbReference>
<sequence length="205" mass="22689">MKVLILDNYDSFTFNLYQLVGEILEEIGNPFQLDVFRNDEKEFKEIESANYDRIIISPGPGHPADKEYFGISSDILLNLGGKTSILGICLGMQGMATTFGGEVVRAEIAMHGKLSPIVHDGKGVFKNLTQNIEIMRYHSLVAKESSLPKELEITARVASPDLKGEIMGLRHTKLDIEGVQFHPESFGSEEGKLLLKNFLMGSSSL</sequence>
<organism evidence="3 4">
    <name type="scientific">Leptospira ilyithenensis</name>
    <dbReference type="NCBI Taxonomy" id="2484901"/>
    <lineage>
        <taxon>Bacteria</taxon>
        <taxon>Pseudomonadati</taxon>
        <taxon>Spirochaetota</taxon>
        <taxon>Spirochaetia</taxon>
        <taxon>Leptospirales</taxon>
        <taxon>Leptospiraceae</taxon>
        <taxon>Leptospira</taxon>
    </lineage>
</organism>
<keyword evidence="1" id="KW-0315">Glutamine amidotransferase</keyword>
<proteinExistence type="predicted"/>
<comment type="caution">
    <text evidence="3">The sequence shown here is derived from an EMBL/GenBank/DDBJ whole genome shotgun (WGS) entry which is preliminary data.</text>
</comment>
<dbReference type="PANTHER" id="PTHR43418:SF4">
    <property type="entry name" value="MULTIFUNCTIONAL TRYPTOPHAN BIOSYNTHESIS PROTEIN"/>
    <property type="match status" value="1"/>
</dbReference>
<protein>
    <submittedName>
        <fullName evidence="3">Aminodeoxychorismate/anthranilate synthase component II</fullName>
    </submittedName>
</protein>
<dbReference type="EMBL" id="RQHV01000042">
    <property type="protein sequence ID" value="TGN11002.1"/>
    <property type="molecule type" value="Genomic_DNA"/>
</dbReference>
<accession>A0A4R9LRJ7</accession>
<dbReference type="PRINTS" id="PR00096">
    <property type="entry name" value="GATASE"/>
</dbReference>
<dbReference type="InterPro" id="IPR029062">
    <property type="entry name" value="Class_I_gatase-like"/>
</dbReference>
<evidence type="ECO:0000313" key="3">
    <source>
        <dbReference type="EMBL" id="TGN11002.1"/>
    </source>
</evidence>
<gene>
    <name evidence="3" type="ORF">EHS11_07465</name>
</gene>
<dbReference type="RefSeq" id="WP_135763761.1">
    <property type="nucleotide sequence ID" value="NZ_RQHV01000042.1"/>
</dbReference>
<evidence type="ECO:0000313" key="4">
    <source>
        <dbReference type="Proteomes" id="UP000298264"/>
    </source>
</evidence>
<dbReference type="GO" id="GO:0000162">
    <property type="term" value="P:L-tryptophan biosynthetic process"/>
    <property type="evidence" value="ECO:0007669"/>
    <property type="project" value="TreeGrafter"/>
</dbReference>
<dbReference type="GO" id="GO:0005829">
    <property type="term" value="C:cytosol"/>
    <property type="evidence" value="ECO:0007669"/>
    <property type="project" value="TreeGrafter"/>
</dbReference>
<dbReference type="Gene3D" id="3.40.50.880">
    <property type="match status" value="1"/>
</dbReference>
<reference evidence="3" key="1">
    <citation type="journal article" date="2019" name="PLoS Negl. Trop. Dis.">
        <title>Revisiting the worldwide diversity of Leptospira species in the environment.</title>
        <authorList>
            <person name="Vincent A.T."/>
            <person name="Schiettekatte O."/>
            <person name="Bourhy P."/>
            <person name="Veyrier F.J."/>
            <person name="Picardeau M."/>
        </authorList>
    </citation>
    <scope>NUCLEOTIDE SEQUENCE [LARGE SCALE GENOMIC DNA]</scope>
    <source>
        <strain evidence="3">201400974</strain>
    </source>
</reference>
<dbReference type="PROSITE" id="PS51273">
    <property type="entry name" value="GATASE_TYPE_1"/>
    <property type="match status" value="1"/>
</dbReference>
<dbReference type="PANTHER" id="PTHR43418">
    <property type="entry name" value="MULTIFUNCTIONAL TRYPTOPHAN BIOSYNTHESIS PROTEIN-RELATED"/>
    <property type="match status" value="1"/>
</dbReference>
<dbReference type="SUPFAM" id="SSF52317">
    <property type="entry name" value="Class I glutamine amidotransferase-like"/>
    <property type="match status" value="1"/>
</dbReference>
<dbReference type="PRINTS" id="PR00099">
    <property type="entry name" value="CPSGATASE"/>
</dbReference>
<dbReference type="OrthoDB" id="9804328at2"/>
<evidence type="ECO:0000259" key="2">
    <source>
        <dbReference type="Pfam" id="PF00117"/>
    </source>
</evidence>
<dbReference type="PRINTS" id="PR00097">
    <property type="entry name" value="ANTSNTHASEII"/>
</dbReference>
<dbReference type="InterPro" id="IPR050472">
    <property type="entry name" value="Anth_synth/Amidotransfase"/>
</dbReference>
<dbReference type="Proteomes" id="UP000298264">
    <property type="component" value="Unassembled WGS sequence"/>
</dbReference>
<dbReference type="GO" id="GO:0004049">
    <property type="term" value="F:anthranilate synthase activity"/>
    <property type="evidence" value="ECO:0007669"/>
    <property type="project" value="TreeGrafter"/>
</dbReference>
<dbReference type="InterPro" id="IPR017926">
    <property type="entry name" value="GATASE"/>
</dbReference>
<keyword evidence="4" id="KW-1185">Reference proteome</keyword>
<dbReference type="Pfam" id="PF00117">
    <property type="entry name" value="GATase"/>
    <property type="match status" value="1"/>
</dbReference>
<dbReference type="AlphaFoldDB" id="A0A4R9LRJ7"/>
<evidence type="ECO:0000256" key="1">
    <source>
        <dbReference type="ARBA" id="ARBA00022962"/>
    </source>
</evidence>
<name>A0A4R9LRJ7_9LEPT</name>
<feature type="domain" description="Glutamine amidotransferase" evidence="2">
    <location>
        <begin position="4"/>
        <end position="200"/>
    </location>
</feature>